<feature type="coiled-coil region" evidence="1">
    <location>
        <begin position="71"/>
        <end position="134"/>
    </location>
</feature>
<dbReference type="Gene3D" id="1.10.510.10">
    <property type="entry name" value="Transferase(Phosphotransferase) domain 1"/>
    <property type="match status" value="1"/>
</dbReference>
<reference evidence="3" key="1">
    <citation type="submission" date="2022-10" db="EMBL/GenBank/DDBJ databases">
        <title>Genome assembly of Pristionchus species.</title>
        <authorList>
            <person name="Yoshida K."/>
            <person name="Sommer R.J."/>
        </authorList>
    </citation>
    <scope>NUCLEOTIDE SEQUENCE [LARGE SCALE GENOMIC DNA]</scope>
    <source>
        <strain evidence="3">RS5460</strain>
    </source>
</reference>
<dbReference type="Gene3D" id="2.80.10.50">
    <property type="match status" value="1"/>
</dbReference>
<protein>
    <submittedName>
        <fullName evidence="2">Uncharacterized protein</fullName>
    </submittedName>
</protein>
<dbReference type="InterPro" id="IPR052883">
    <property type="entry name" value="Hisactophilin"/>
</dbReference>
<dbReference type="InterPro" id="IPR008999">
    <property type="entry name" value="Actin-crosslinking"/>
</dbReference>
<sequence length="323" mass="37091">LCSVMTTDKAGEVFNNYRAGNRNNILQDIPEVDRLVSWMTSRSPEDRPDCAQLLEDSFFMSIQEVGNIKSLDMAQQRKNVLNQEKKEIEEKYKTDMENFAKEQDKREKEYLKIIEEKEREIQIRQGEQDRLAKELQAAAVRKQHPRTMEAANQQGTDAVLTTTLGTNAHRNETNSEPGDAKRQENMLDSALSAAASGRRILKSHYNTFLRAIEPDWKVDTVKRPPKEWENWYIEDWRGKVALKGRGAPNKPGQFLRSNSDGSVDLTGAHPKDCPGALWKPRKNDNNTWSFLSVHGKWLSANDNGSVITVGNLDTWEQFWLENW</sequence>
<organism evidence="2 3">
    <name type="scientific">Pristionchus mayeri</name>
    <dbReference type="NCBI Taxonomy" id="1317129"/>
    <lineage>
        <taxon>Eukaryota</taxon>
        <taxon>Metazoa</taxon>
        <taxon>Ecdysozoa</taxon>
        <taxon>Nematoda</taxon>
        <taxon>Chromadorea</taxon>
        <taxon>Rhabditida</taxon>
        <taxon>Rhabditina</taxon>
        <taxon>Diplogasteromorpha</taxon>
        <taxon>Diplogasteroidea</taxon>
        <taxon>Neodiplogasteridae</taxon>
        <taxon>Pristionchus</taxon>
    </lineage>
</organism>
<dbReference type="SUPFAM" id="SSF50405">
    <property type="entry name" value="Actin-crosslinking proteins"/>
    <property type="match status" value="1"/>
</dbReference>
<dbReference type="GO" id="GO:0015629">
    <property type="term" value="C:actin cytoskeleton"/>
    <property type="evidence" value="ECO:0007669"/>
    <property type="project" value="TreeGrafter"/>
</dbReference>
<evidence type="ECO:0000313" key="3">
    <source>
        <dbReference type="Proteomes" id="UP001328107"/>
    </source>
</evidence>
<keyword evidence="1" id="KW-0175">Coiled coil</keyword>
<evidence type="ECO:0000313" key="2">
    <source>
        <dbReference type="EMBL" id="GMR38234.1"/>
    </source>
</evidence>
<feature type="non-terminal residue" evidence="2">
    <location>
        <position position="1"/>
    </location>
</feature>
<gene>
    <name evidence="2" type="ORF">PMAYCL1PPCAC_08429</name>
</gene>
<name>A0AAN4ZET1_9BILA</name>
<evidence type="ECO:0000256" key="1">
    <source>
        <dbReference type="SAM" id="Coils"/>
    </source>
</evidence>
<dbReference type="EMBL" id="BTRK01000002">
    <property type="protein sequence ID" value="GMR38234.1"/>
    <property type="molecule type" value="Genomic_DNA"/>
</dbReference>
<dbReference type="PANTHER" id="PTHR33351">
    <property type="entry name" value="HISACTOPHILIN-1-RELATED"/>
    <property type="match status" value="1"/>
</dbReference>
<dbReference type="Proteomes" id="UP001328107">
    <property type="component" value="Unassembled WGS sequence"/>
</dbReference>
<dbReference type="GO" id="GO:0030041">
    <property type="term" value="P:actin filament polymerization"/>
    <property type="evidence" value="ECO:0007669"/>
    <property type="project" value="TreeGrafter"/>
</dbReference>
<dbReference type="CDD" id="cd00257">
    <property type="entry name" value="beta-trefoil_FSCN-like"/>
    <property type="match status" value="1"/>
</dbReference>
<dbReference type="PANTHER" id="PTHR33351:SF1">
    <property type="entry name" value="IG-LIKE DOMAIN-CONTAINING PROTEIN-RELATED"/>
    <property type="match status" value="1"/>
</dbReference>
<dbReference type="GO" id="GO:0051015">
    <property type="term" value="F:actin filament binding"/>
    <property type="evidence" value="ECO:0007669"/>
    <property type="project" value="TreeGrafter"/>
</dbReference>
<keyword evidence="3" id="KW-1185">Reference proteome</keyword>
<comment type="caution">
    <text evidence="2">The sequence shown here is derived from an EMBL/GenBank/DDBJ whole genome shotgun (WGS) entry which is preliminary data.</text>
</comment>
<dbReference type="AlphaFoldDB" id="A0AAN4ZET1"/>
<accession>A0AAN4ZET1</accession>
<proteinExistence type="predicted"/>